<name>A0A0L6VS64_9BASI</name>
<accession>A0A0L6VS64</accession>
<sequence>MVQTVSGPPQKPISTSCLINNWDQLKQKLFTLFGDPNEVQNTEFELNSLSMKDNSKASTYIAQFQTLQLRIDWNDAAFAFHFRKGLPSCITDQLALTGQRLKTLQQLIDRTVELENCYDNKIRSNKKVNLTPSTSKNEDAS</sequence>
<proteinExistence type="predicted"/>
<gene>
    <name evidence="2" type="ORF">VP01_11943g1</name>
</gene>
<evidence type="ECO:0000313" key="3">
    <source>
        <dbReference type="Proteomes" id="UP000037035"/>
    </source>
</evidence>
<dbReference type="VEuPathDB" id="FungiDB:VP01_11943g1"/>
<feature type="domain" description="Retrotransposon gag" evidence="1">
    <location>
        <begin position="19"/>
        <end position="86"/>
    </location>
</feature>
<feature type="non-terminal residue" evidence="2">
    <location>
        <position position="141"/>
    </location>
</feature>
<dbReference type="Pfam" id="PF03732">
    <property type="entry name" value="Retrotrans_gag"/>
    <property type="match status" value="1"/>
</dbReference>
<reference evidence="2 3" key="1">
    <citation type="submission" date="2015-08" db="EMBL/GenBank/DDBJ databases">
        <title>Next Generation Sequencing and Analysis of the Genome of Puccinia sorghi L Schw, the Causal Agent of Maize Common Rust.</title>
        <authorList>
            <person name="Rochi L."/>
            <person name="Burguener G."/>
            <person name="Darino M."/>
            <person name="Turjanski A."/>
            <person name="Kreff E."/>
            <person name="Dieguez M.J."/>
            <person name="Sacco F."/>
        </authorList>
    </citation>
    <scope>NUCLEOTIDE SEQUENCE [LARGE SCALE GENOMIC DNA]</scope>
    <source>
        <strain evidence="2 3">RO10H11247</strain>
    </source>
</reference>
<dbReference type="OrthoDB" id="4847360at2759"/>
<evidence type="ECO:0000259" key="1">
    <source>
        <dbReference type="Pfam" id="PF03732"/>
    </source>
</evidence>
<keyword evidence="3" id="KW-1185">Reference proteome</keyword>
<comment type="caution">
    <text evidence="2">The sequence shown here is derived from an EMBL/GenBank/DDBJ whole genome shotgun (WGS) entry which is preliminary data.</text>
</comment>
<dbReference type="InterPro" id="IPR005162">
    <property type="entry name" value="Retrotrans_gag_dom"/>
</dbReference>
<organism evidence="2 3">
    <name type="scientific">Puccinia sorghi</name>
    <dbReference type="NCBI Taxonomy" id="27349"/>
    <lineage>
        <taxon>Eukaryota</taxon>
        <taxon>Fungi</taxon>
        <taxon>Dikarya</taxon>
        <taxon>Basidiomycota</taxon>
        <taxon>Pucciniomycotina</taxon>
        <taxon>Pucciniomycetes</taxon>
        <taxon>Pucciniales</taxon>
        <taxon>Pucciniaceae</taxon>
        <taxon>Puccinia</taxon>
    </lineage>
</organism>
<dbReference type="EMBL" id="LAVV01002158">
    <property type="protein sequence ID" value="KNZ63035.1"/>
    <property type="molecule type" value="Genomic_DNA"/>
</dbReference>
<dbReference type="AlphaFoldDB" id="A0A0L6VS64"/>
<evidence type="ECO:0000313" key="2">
    <source>
        <dbReference type="EMBL" id="KNZ63035.1"/>
    </source>
</evidence>
<dbReference type="Proteomes" id="UP000037035">
    <property type="component" value="Unassembled WGS sequence"/>
</dbReference>
<protein>
    <recommendedName>
        <fullName evidence="1">Retrotransposon gag domain-containing protein</fullName>
    </recommendedName>
</protein>